<evidence type="ECO:0000259" key="1">
    <source>
        <dbReference type="Pfam" id="PF13460"/>
    </source>
</evidence>
<feature type="domain" description="NAD(P)-binding" evidence="1">
    <location>
        <begin position="10"/>
        <end position="118"/>
    </location>
</feature>
<keyword evidence="3" id="KW-1185">Reference proteome</keyword>
<protein>
    <submittedName>
        <fullName evidence="2">Nucleoside-diphosphate-sugar epimerase</fullName>
    </submittedName>
</protein>
<name>F3KVJ7_9BURK</name>
<dbReference type="Gene3D" id="3.40.50.720">
    <property type="entry name" value="NAD(P)-binding Rossmann-like Domain"/>
    <property type="match status" value="1"/>
</dbReference>
<dbReference type="InterPro" id="IPR016040">
    <property type="entry name" value="NAD(P)-bd_dom"/>
</dbReference>
<dbReference type="AlphaFoldDB" id="F3KVJ7"/>
<dbReference type="eggNOG" id="COG0702">
    <property type="taxonomic scope" value="Bacteria"/>
</dbReference>
<dbReference type="OrthoDB" id="9798632at2"/>
<dbReference type="Pfam" id="PF13460">
    <property type="entry name" value="NAD_binding_10"/>
    <property type="match status" value="1"/>
</dbReference>
<dbReference type="RefSeq" id="WP_006298571.1">
    <property type="nucleotide sequence ID" value="NZ_AEGR01000078.1"/>
</dbReference>
<organism evidence="2 3">
    <name type="scientific">Hylemonella gracilis ATCC 19624</name>
    <dbReference type="NCBI Taxonomy" id="887062"/>
    <lineage>
        <taxon>Bacteria</taxon>
        <taxon>Pseudomonadati</taxon>
        <taxon>Pseudomonadota</taxon>
        <taxon>Betaproteobacteria</taxon>
        <taxon>Burkholderiales</taxon>
        <taxon>Comamonadaceae</taxon>
        <taxon>Hylemonella</taxon>
    </lineage>
</organism>
<comment type="caution">
    <text evidence="2">The sequence shown here is derived from an EMBL/GenBank/DDBJ whole genome shotgun (WGS) entry which is preliminary data.</text>
</comment>
<proteinExistence type="predicted"/>
<dbReference type="InterPro" id="IPR036291">
    <property type="entry name" value="NAD(P)-bd_dom_sf"/>
</dbReference>
<sequence length="214" mass="22354">MKSRTILIAGATGLVGRELLAGLLADPSVTAVHSLGRRTPALQHPKLTGHVVDFAALPALPHADEVYLALGTTIKDAGSQAAFRAVDFDANLAVAKAALAAGATRVGLVSAMGADANSRIFYSRVKGELEEALAQLPFQGLVIARPSMLLGNRQALGQRVRSGEVWASRLQKVLGWMIPANYQPIEAAAVAQALLRAVPSAQGRTFLLSGSMQA</sequence>
<dbReference type="PANTHER" id="PTHR14097:SF7">
    <property type="entry name" value="OXIDOREDUCTASE HTATIP2"/>
    <property type="match status" value="1"/>
</dbReference>
<dbReference type="STRING" id="887062.HGR_12422"/>
<dbReference type="Proteomes" id="UP000016368">
    <property type="component" value="Unassembled WGS sequence"/>
</dbReference>
<reference evidence="2 3" key="1">
    <citation type="journal article" date="2011" name="EMBO J.">
        <title>Structural diversity of bacterial flagellar motors.</title>
        <authorList>
            <person name="Chen S."/>
            <person name="Beeby M."/>
            <person name="Murphy G.E."/>
            <person name="Leadbetter J.R."/>
            <person name="Hendrixson D.R."/>
            <person name="Briegel A."/>
            <person name="Li Z."/>
            <person name="Shi J."/>
            <person name="Tocheva E.I."/>
            <person name="Muller A."/>
            <person name="Dobro M.J."/>
            <person name="Jensen G.J."/>
        </authorList>
    </citation>
    <scope>NUCLEOTIDE SEQUENCE [LARGE SCALE GENOMIC DNA]</scope>
    <source>
        <strain evidence="2 3">ATCC 19624</strain>
    </source>
</reference>
<dbReference type="EMBL" id="AEGR01000078">
    <property type="protein sequence ID" value="EGI76180.1"/>
    <property type="molecule type" value="Genomic_DNA"/>
</dbReference>
<dbReference type="SUPFAM" id="SSF51735">
    <property type="entry name" value="NAD(P)-binding Rossmann-fold domains"/>
    <property type="match status" value="1"/>
</dbReference>
<gene>
    <name evidence="2" type="ORF">HGR_12422</name>
</gene>
<dbReference type="PANTHER" id="PTHR14097">
    <property type="entry name" value="OXIDOREDUCTASE HTATIP2"/>
    <property type="match status" value="1"/>
</dbReference>
<evidence type="ECO:0000313" key="3">
    <source>
        <dbReference type="Proteomes" id="UP000016368"/>
    </source>
</evidence>
<accession>F3KVJ7</accession>
<evidence type="ECO:0000313" key="2">
    <source>
        <dbReference type="EMBL" id="EGI76180.1"/>
    </source>
</evidence>